<evidence type="ECO:0000313" key="2">
    <source>
        <dbReference type="EMBL" id="MPM31622.1"/>
    </source>
</evidence>
<dbReference type="InterPro" id="IPR036291">
    <property type="entry name" value="NAD(P)-bd_dom_sf"/>
</dbReference>
<accession>A0A644YSR6</accession>
<dbReference type="AlphaFoldDB" id="A0A644YSR6"/>
<organism evidence="2">
    <name type="scientific">bioreactor metagenome</name>
    <dbReference type="NCBI Taxonomy" id="1076179"/>
    <lineage>
        <taxon>unclassified sequences</taxon>
        <taxon>metagenomes</taxon>
        <taxon>ecological metagenomes</taxon>
    </lineage>
</organism>
<proteinExistence type="predicted"/>
<comment type="caution">
    <text evidence="2">The sequence shown here is derived from an EMBL/GenBank/DDBJ whole genome shotgun (WGS) entry which is preliminary data.</text>
</comment>
<reference evidence="2" key="1">
    <citation type="submission" date="2019-08" db="EMBL/GenBank/DDBJ databases">
        <authorList>
            <person name="Kucharzyk K."/>
            <person name="Murdoch R.W."/>
            <person name="Higgins S."/>
            <person name="Loffler F."/>
        </authorList>
    </citation>
    <scope>NUCLEOTIDE SEQUENCE</scope>
</reference>
<gene>
    <name evidence="2" type="ORF">SDC9_78178</name>
</gene>
<evidence type="ECO:0000259" key="1">
    <source>
        <dbReference type="Pfam" id="PF13380"/>
    </source>
</evidence>
<feature type="domain" description="CoA-binding" evidence="1">
    <location>
        <begin position="14"/>
        <end position="125"/>
    </location>
</feature>
<dbReference type="SUPFAM" id="SSF51735">
    <property type="entry name" value="NAD(P)-binding Rossmann-fold domains"/>
    <property type="match status" value="1"/>
</dbReference>
<protein>
    <recommendedName>
        <fullName evidence="1">CoA-binding domain-containing protein</fullName>
    </recommendedName>
</protein>
<dbReference type="EMBL" id="VSSQ01006126">
    <property type="protein sequence ID" value="MPM31622.1"/>
    <property type="molecule type" value="Genomic_DNA"/>
</dbReference>
<dbReference type="Pfam" id="PF13380">
    <property type="entry name" value="CoA_binding_2"/>
    <property type="match status" value="1"/>
</dbReference>
<dbReference type="InterPro" id="IPR003781">
    <property type="entry name" value="CoA-bd"/>
</dbReference>
<sequence length="141" mass="15746">MAKLTKDYFTNNEVLIVGFPLNGDASMKMILPAFLRNNISVLALNGDYQGQDVGIKVYKSFDELPKVPECAYIYLARENITPWIDQMAKAGVKRVLFHSKKDVDPSDVERTQKVGMETAIACPMMLLGKGIHKLHKFLAGV</sequence>
<name>A0A644YSR6_9ZZZZ</name>
<dbReference type="Gene3D" id="3.40.50.720">
    <property type="entry name" value="NAD(P)-binding Rossmann-like Domain"/>
    <property type="match status" value="1"/>
</dbReference>